<sequence>MPTNKLMIVPVKLDPLPNETSSNDSPKFLDSPSCVIKTATTEITFFNGVDERIIQTIMKELNNR</sequence>
<dbReference type="RefSeq" id="WP_036180671.1">
    <property type="nucleotide sequence ID" value="NZ_AVCZ01000098.1"/>
</dbReference>
<organism evidence="1 2">
    <name type="scientific">Ureibacillus massiliensis 4400831 = CIP 108448 = CCUG 49529</name>
    <dbReference type="NCBI Taxonomy" id="1211035"/>
    <lineage>
        <taxon>Bacteria</taxon>
        <taxon>Bacillati</taxon>
        <taxon>Bacillota</taxon>
        <taxon>Bacilli</taxon>
        <taxon>Bacillales</taxon>
        <taxon>Caryophanaceae</taxon>
        <taxon>Ureibacillus</taxon>
    </lineage>
</organism>
<dbReference type="AlphaFoldDB" id="A0A0A3J0Q2"/>
<gene>
    <name evidence="1" type="ORF">CD30_19575</name>
</gene>
<evidence type="ECO:0000313" key="2">
    <source>
        <dbReference type="Proteomes" id="UP000030595"/>
    </source>
</evidence>
<name>A0A0A3J0Q2_9BACL</name>
<proteinExistence type="predicted"/>
<dbReference type="Proteomes" id="UP000030595">
    <property type="component" value="Unassembled WGS sequence"/>
</dbReference>
<evidence type="ECO:0000313" key="1">
    <source>
        <dbReference type="EMBL" id="KGR80637.1"/>
    </source>
</evidence>
<comment type="caution">
    <text evidence="1">The sequence shown here is derived from an EMBL/GenBank/DDBJ whole genome shotgun (WGS) entry which is preliminary data.</text>
</comment>
<accession>A0A0A3J0Q2</accession>
<keyword evidence="2" id="KW-1185">Reference proteome</keyword>
<dbReference type="EMBL" id="JPVQ01000098">
    <property type="protein sequence ID" value="KGR80637.1"/>
    <property type="molecule type" value="Genomic_DNA"/>
</dbReference>
<dbReference type="OrthoDB" id="2736337at2"/>
<reference evidence="1 2" key="1">
    <citation type="submission" date="2014-02" db="EMBL/GenBank/DDBJ databases">
        <title>Draft genome sequence of Lysinibacillus massiliensis CCUG 49529.</title>
        <authorList>
            <person name="Zhang F."/>
            <person name="Wang G."/>
            <person name="Zhang L."/>
        </authorList>
    </citation>
    <scope>NUCLEOTIDE SEQUENCE [LARGE SCALE GENOMIC DNA]</scope>
    <source>
        <strain evidence="1 2">CCUG 49529</strain>
    </source>
</reference>
<protein>
    <submittedName>
        <fullName evidence="1">Uncharacterized protein</fullName>
    </submittedName>
</protein>